<keyword evidence="3" id="KW-1185">Reference proteome</keyword>
<feature type="compositionally biased region" description="Polar residues" evidence="1">
    <location>
        <begin position="23"/>
        <end position="37"/>
    </location>
</feature>
<reference evidence="2 3" key="1">
    <citation type="journal article" date="2010" name="Nature">
        <title>The Ectocarpus genome and the independent evolution of multicellularity in brown algae.</title>
        <authorList>
            <person name="Cock J.M."/>
            <person name="Sterck L."/>
            <person name="Rouze P."/>
            <person name="Scornet D."/>
            <person name="Allen A.E."/>
            <person name="Amoutzias G."/>
            <person name="Anthouard V."/>
            <person name="Artiguenave F."/>
            <person name="Aury J.M."/>
            <person name="Badger J.H."/>
            <person name="Beszteri B."/>
            <person name="Billiau K."/>
            <person name="Bonnet E."/>
            <person name="Bothwell J.H."/>
            <person name="Bowler C."/>
            <person name="Boyen C."/>
            <person name="Brownlee C."/>
            <person name="Carrano C.J."/>
            <person name="Charrier B."/>
            <person name="Cho G.Y."/>
            <person name="Coelho S.M."/>
            <person name="Collen J."/>
            <person name="Corre E."/>
            <person name="Da Silva C."/>
            <person name="Delage L."/>
            <person name="Delaroque N."/>
            <person name="Dittami S.M."/>
            <person name="Doulbeau S."/>
            <person name="Elias M."/>
            <person name="Farnham G."/>
            <person name="Gachon C.M."/>
            <person name="Gschloessl B."/>
            <person name="Heesch S."/>
            <person name="Jabbari K."/>
            <person name="Jubin C."/>
            <person name="Kawai H."/>
            <person name="Kimura K."/>
            <person name="Kloareg B."/>
            <person name="Kupper F.C."/>
            <person name="Lang D."/>
            <person name="Le Bail A."/>
            <person name="Leblanc C."/>
            <person name="Lerouge P."/>
            <person name="Lohr M."/>
            <person name="Lopez P.J."/>
            <person name="Martens C."/>
            <person name="Maumus F."/>
            <person name="Michel G."/>
            <person name="Miranda-Saavedra D."/>
            <person name="Morales J."/>
            <person name="Moreau H."/>
            <person name="Motomura T."/>
            <person name="Nagasato C."/>
            <person name="Napoli C.A."/>
            <person name="Nelson D.R."/>
            <person name="Nyvall-Collen P."/>
            <person name="Peters A.F."/>
            <person name="Pommier C."/>
            <person name="Potin P."/>
            <person name="Poulain J."/>
            <person name="Quesneville H."/>
            <person name="Read B."/>
            <person name="Rensing S.A."/>
            <person name="Ritter A."/>
            <person name="Rousvoal S."/>
            <person name="Samanta M."/>
            <person name="Samson G."/>
            <person name="Schroeder D.C."/>
            <person name="Segurens B."/>
            <person name="Strittmatter M."/>
            <person name="Tonon T."/>
            <person name="Tregear J.W."/>
            <person name="Valentin K."/>
            <person name="von Dassow P."/>
            <person name="Yamagishi T."/>
            <person name="Van de Peer Y."/>
            <person name="Wincker P."/>
        </authorList>
    </citation>
    <scope>NUCLEOTIDE SEQUENCE [LARGE SCALE GENOMIC DNA]</scope>
    <source>
        <strain evidence="3">Ec32 / CCAP1310/4</strain>
    </source>
</reference>
<organism evidence="2 3">
    <name type="scientific">Ectocarpus siliculosus</name>
    <name type="common">Brown alga</name>
    <name type="synonym">Conferva siliculosa</name>
    <dbReference type="NCBI Taxonomy" id="2880"/>
    <lineage>
        <taxon>Eukaryota</taxon>
        <taxon>Sar</taxon>
        <taxon>Stramenopiles</taxon>
        <taxon>Ochrophyta</taxon>
        <taxon>PX clade</taxon>
        <taxon>Phaeophyceae</taxon>
        <taxon>Ectocarpales</taxon>
        <taxon>Ectocarpaceae</taxon>
        <taxon>Ectocarpus</taxon>
    </lineage>
</organism>
<dbReference type="EMBL" id="FN647726">
    <property type="protein sequence ID" value="CBJ28367.1"/>
    <property type="molecule type" value="Genomic_DNA"/>
</dbReference>
<evidence type="ECO:0000313" key="2">
    <source>
        <dbReference type="EMBL" id="CBJ28367.1"/>
    </source>
</evidence>
<feature type="region of interest" description="Disordered" evidence="1">
    <location>
        <begin position="1"/>
        <end position="69"/>
    </location>
</feature>
<sequence>MLKQSRPSRTKGQRLPTLRAVGSSKTCSGEASANICSGQRRVSKRGRATDREHIAPEKSNGPSNDSHRFARNIPVEQERKIYGCNGSPMLDCGRGGRAEDGDEFTALSASPRSVNSADSFGTLASTGEESFSLELDGNANGSLAQEGEADAVGGNGTAEAGSASKGLGIVDRTLFDSWKELPWQARLCPKAIEGQEVVRRASALEMENIRVQAWRRTQQLLATSAAREEEQRISGWWKGEAEKLWRIQSQRRQSHETLAARHEGELAAREDKRTELLSKGYGRELAKLDSMDEANHLESLRQAEMLFSFAVGDSSIAEETRKPTSPKEGVTTSTVAEGLDTVAAPGAYATPPGTTLRTSVRSPRVPDGREKEEGTLAGTKEQQQQQQEENGEARVVQETAEADCIEKISSHVQLELERVALHESVMKATVDKFRRRRQSLAVILWCGLTAMYRDCRARARRTFVSECAADIGRIKQLASSPSSGGGSTGEGQNFPLSPPPPVPPPPAAGGTEDVLNEFCGSGSGTLSDCGESDSGITRPSGVDVADSPPDVQDALRKTTATTGGPGAAGHRERTRATRELRSEASRVARWDKLQRGVLRRSTYEVTRLLTPDGLRRHDGGGWPNAWRQRGDRRGADGGVVESTLAVHKRARLSMRELRGRQADASLEARIIERSWMVSLAQWEAQLVKARAVAADAEVRELRILQREDAETARALEVSQSLARVIDREQNLVDDAQSSLVVDLAKIVADENAKRAEAAAVARRHWWAEARESLLDLFRSVHSSNWNDQESGGGCADVDVGIHGGGSATEKPAATSSASLQRIRTSLDELLRAEEILIEKAATDFLTAVNADECGGGGGGPLHVAAVENQRYTNEVLERCTKTFEAASFDPPTSTVRQPTPVNLNQWSTEGGSSSGHLGGAHNPEEELASFRGRLETDAVQLAVASFEAEVRQWAIDAAIPETASEAVLPPCLAGAPSTMVEIEGKGSSPPFPLDGRPPSSDLTRSQLDLGRVARVKAFARTMEDMLSRTRKALLKETLQAATATENDYNLKVSSIISRHSGKISHLKTESRAKGDKALETALNEAETLSEERSWRSKTAAAIRRRALGPVVSWVGAAVDAELRRSERRRRRRQHRQHRIRASLENFERNASEEQQDWLRHVRGRGHEATEVARTAISDHVAELILHERQRQQDQEGRYEALSMAADTAKDLSSLQDCSSSAGEGTSTDDKDKPGEQGKMEQGEQLMALNQSALVMNTVAAAEGVNGDYVDDDHSGGNFPQPQFQGAKRQHVANQDGDGDVFVEPPSLEGLRVEAMAVLAAAEASCMCDIDAWVEEARRRELEMISAWMAEAASGDIEEREMTETELETLESAFRAARKDADEAVSSACCEAYSLRPSGVSGAGAAPSGTEKTADPEPYATIGSTETAAPGFLAEEEEECSALWPSLERPLSTQKLALKTIAAGSGGLCRDEKEGEEGKEAKLAASRIITGLECELRAVVTDSFSSTGKVEEVRSMIRASSDELRVAFTLISEETQAKRKVRDLELVERARTEPEEAQEAKALAYGEHNQSPPATAAEGRVTDAERKNDVVPAISWEIAREDCGAPDGGIGTE</sequence>
<proteinExistence type="predicted"/>
<feature type="compositionally biased region" description="Polar residues" evidence="1">
    <location>
        <begin position="1210"/>
        <end position="1225"/>
    </location>
</feature>
<evidence type="ECO:0000313" key="3">
    <source>
        <dbReference type="Proteomes" id="UP000002630"/>
    </source>
</evidence>
<feature type="region of interest" description="Disordered" evidence="1">
    <location>
        <begin position="1397"/>
        <end position="1419"/>
    </location>
</feature>
<dbReference type="Proteomes" id="UP000002630">
    <property type="component" value="Linkage Group LG27"/>
</dbReference>
<feature type="region of interest" description="Disordered" evidence="1">
    <location>
        <begin position="1550"/>
        <end position="1586"/>
    </location>
</feature>
<accession>D7FGY9</accession>
<gene>
    <name evidence="2" type="ORF">Esi_0104_0002</name>
</gene>
<feature type="compositionally biased region" description="Pro residues" evidence="1">
    <location>
        <begin position="496"/>
        <end position="507"/>
    </location>
</feature>
<feature type="compositionally biased region" description="Low complexity" evidence="1">
    <location>
        <begin position="341"/>
        <end position="355"/>
    </location>
</feature>
<evidence type="ECO:0000256" key="1">
    <source>
        <dbReference type="SAM" id="MobiDB-lite"/>
    </source>
</evidence>
<feature type="compositionally biased region" description="Basic and acidic residues" evidence="1">
    <location>
        <begin position="47"/>
        <end position="56"/>
    </location>
</feature>
<feature type="compositionally biased region" description="Basic and acidic residues" evidence="1">
    <location>
        <begin position="1227"/>
        <end position="1237"/>
    </location>
</feature>
<dbReference type="OrthoDB" id="200660at2759"/>
<name>D7FGY9_ECTSI</name>
<feature type="compositionally biased region" description="Basic and acidic residues" evidence="1">
    <location>
        <begin position="569"/>
        <end position="580"/>
    </location>
</feature>
<protein>
    <submittedName>
        <fullName evidence="2">Uncharacterized protein</fullName>
    </submittedName>
</protein>
<feature type="region of interest" description="Disordered" evidence="1">
    <location>
        <begin position="316"/>
        <end position="335"/>
    </location>
</feature>
<dbReference type="EMBL" id="FN649752">
    <property type="protein sequence ID" value="CBJ28367.1"/>
    <property type="molecule type" value="Genomic_DNA"/>
</dbReference>
<feature type="region of interest" description="Disordered" evidence="1">
    <location>
        <begin position="341"/>
        <end position="393"/>
    </location>
</feature>
<dbReference type="InParanoid" id="D7FGY9"/>
<feature type="region of interest" description="Disordered" evidence="1">
    <location>
        <begin position="1209"/>
        <end position="1237"/>
    </location>
</feature>
<feature type="region of interest" description="Disordered" evidence="1">
    <location>
        <begin position="526"/>
        <end position="580"/>
    </location>
</feature>
<feature type="region of interest" description="Disordered" evidence="1">
    <location>
        <begin position="477"/>
        <end position="513"/>
    </location>
</feature>
<feature type="compositionally biased region" description="Basic residues" evidence="1">
    <location>
        <begin position="1"/>
        <end position="12"/>
    </location>
</feature>
<feature type="compositionally biased region" description="Basic and acidic residues" evidence="1">
    <location>
        <begin position="364"/>
        <end position="374"/>
    </location>
</feature>
<feature type="compositionally biased region" description="Low complexity" evidence="1">
    <location>
        <begin position="1397"/>
        <end position="1408"/>
    </location>
</feature>